<dbReference type="EMBL" id="FZPH01000007">
    <property type="protein sequence ID" value="SNT50192.1"/>
    <property type="molecule type" value="Genomic_DNA"/>
</dbReference>
<dbReference type="AlphaFoldDB" id="A0A239N6U2"/>
<sequence>MLCRRSPTYWRGASVDTDRLTARLSGIARDPDWPDALRAEARAAAAEGLAVDDLTDSAIITALNARIVARG</sequence>
<protein>
    <submittedName>
        <fullName evidence="1">Uncharacterized protein</fullName>
    </submittedName>
</protein>
<evidence type="ECO:0000313" key="2">
    <source>
        <dbReference type="Proteomes" id="UP000198362"/>
    </source>
</evidence>
<keyword evidence="2" id="KW-1185">Reference proteome</keyword>
<dbReference type="Proteomes" id="UP000198362">
    <property type="component" value="Unassembled WGS sequence"/>
</dbReference>
<proteinExistence type="predicted"/>
<organism evidence="1 2">
    <name type="scientific">Asanoa hainanensis</name>
    <dbReference type="NCBI Taxonomy" id="560556"/>
    <lineage>
        <taxon>Bacteria</taxon>
        <taxon>Bacillati</taxon>
        <taxon>Actinomycetota</taxon>
        <taxon>Actinomycetes</taxon>
        <taxon>Micromonosporales</taxon>
        <taxon>Micromonosporaceae</taxon>
        <taxon>Asanoa</taxon>
    </lineage>
</organism>
<reference evidence="1 2" key="1">
    <citation type="submission" date="2017-06" db="EMBL/GenBank/DDBJ databases">
        <authorList>
            <person name="Kim H.J."/>
            <person name="Triplett B.A."/>
        </authorList>
    </citation>
    <scope>NUCLEOTIDE SEQUENCE [LARGE SCALE GENOMIC DNA]</scope>
    <source>
        <strain evidence="1 2">CGMCC 4.5593</strain>
    </source>
</reference>
<gene>
    <name evidence="1" type="ORF">SAMN05421812_107292</name>
</gene>
<accession>A0A239N6U2</accession>
<name>A0A239N6U2_9ACTN</name>
<evidence type="ECO:0000313" key="1">
    <source>
        <dbReference type="EMBL" id="SNT50192.1"/>
    </source>
</evidence>